<dbReference type="PRINTS" id="PR00081">
    <property type="entry name" value="GDHRDH"/>
</dbReference>
<name>A0A9P0FA92_BEMTA</name>
<dbReference type="Gene3D" id="3.40.50.720">
    <property type="entry name" value="NAD(P)-binding Rossmann-like Domain"/>
    <property type="match status" value="1"/>
</dbReference>
<feature type="domain" description="WW" evidence="9">
    <location>
        <begin position="53"/>
        <end position="86"/>
    </location>
</feature>
<dbReference type="PANTHER" id="PTHR43157:SF31">
    <property type="entry name" value="PHOSPHATIDYLINOSITOL-GLYCAN BIOSYNTHESIS CLASS F PROTEIN"/>
    <property type="match status" value="1"/>
</dbReference>
<keyword evidence="5" id="KW-0053">Apoptosis</keyword>
<sequence length="407" mass="45803">MAAILPDSDSEDELPSGWEERATSDGSVYYVNHSTKGTQWTHPRTGKRKIVSGELPYGWKKTVDENGKIFYENTVKNSVTFTDPRLAFATEQKEHPTDIRQKYDASTHALQILHGRDMSGSVAIITGASSGIGFETARSLALHGCCVVFACRSEESATSAIGKIKSERPTATCHYINLNLESLKSVENFVAEFKKEFKFLHYLILNAGVFALPHTITPDGFELTFQVCHLSHFYLTKLLCDTLVSTPKSRVIVLSSESHRFSLLSEDSIDEETLTPLDGSKFWSMIAYNNVKLCNVLFASELACRLYSYGVSVFSCHPGNLVYTNIFRYYWVYWLLSFLVRPFTKSLQQAASTTIYCAVATELNGISGSYFNNCYQCRPSSRAMNKTMAEKLWTLSENLIQKWQART</sequence>
<proteinExistence type="predicted"/>
<dbReference type="EMBL" id="OU963869">
    <property type="protein sequence ID" value="CAH0394896.1"/>
    <property type="molecule type" value="Genomic_DNA"/>
</dbReference>
<dbReference type="Proteomes" id="UP001152759">
    <property type="component" value="Chromosome 8"/>
</dbReference>
<protein>
    <recommendedName>
        <fullName evidence="3">WW domain-containing oxidoreductase</fullName>
    </recommendedName>
</protein>
<dbReference type="CDD" id="cd00201">
    <property type="entry name" value="WW"/>
    <property type="match status" value="2"/>
</dbReference>
<evidence type="ECO:0000256" key="4">
    <source>
        <dbReference type="ARBA" id="ARBA00022687"/>
    </source>
</evidence>
<evidence type="ECO:0000256" key="5">
    <source>
        <dbReference type="ARBA" id="ARBA00022703"/>
    </source>
</evidence>
<evidence type="ECO:0000256" key="2">
    <source>
        <dbReference type="ARBA" id="ARBA00004555"/>
    </source>
</evidence>
<dbReference type="SMART" id="SM00456">
    <property type="entry name" value="WW"/>
    <property type="match status" value="2"/>
</dbReference>
<gene>
    <name evidence="10" type="ORF">BEMITA_LOCUS13143</name>
</gene>
<dbReference type="PROSITE" id="PS01159">
    <property type="entry name" value="WW_DOMAIN_1"/>
    <property type="match status" value="1"/>
</dbReference>
<dbReference type="GO" id="GO:0005764">
    <property type="term" value="C:lysosome"/>
    <property type="evidence" value="ECO:0007669"/>
    <property type="project" value="UniProtKB-SubCell"/>
</dbReference>
<evidence type="ECO:0000256" key="3">
    <source>
        <dbReference type="ARBA" id="ARBA00016094"/>
    </source>
</evidence>
<dbReference type="AlphaFoldDB" id="A0A9P0FA92"/>
<evidence type="ECO:0000256" key="8">
    <source>
        <dbReference type="ARBA" id="ARBA00023228"/>
    </source>
</evidence>
<organism evidence="10 11">
    <name type="scientific">Bemisia tabaci</name>
    <name type="common">Sweetpotato whitefly</name>
    <name type="synonym">Aleurodes tabaci</name>
    <dbReference type="NCBI Taxonomy" id="7038"/>
    <lineage>
        <taxon>Eukaryota</taxon>
        <taxon>Metazoa</taxon>
        <taxon>Ecdysozoa</taxon>
        <taxon>Arthropoda</taxon>
        <taxon>Hexapoda</taxon>
        <taxon>Insecta</taxon>
        <taxon>Pterygota</taxon>
        <taxon>Neoptera</taxon>
        <taxon>Paraneoptera</taxon>
        <taxon>Hemiptera</taxon>
        <taxon>Sternorrhyncha</taxon>
        <taxon>Aleyrodoidea</taxon>
        <taxon>Aleyrodidae</taxon>
        <taxon>Aleyrodinae</taxon>
        <taxon>Bemisia</taxon>
    </lineage>
</organism>
<keyword evidence="11" id="KW-1185">Reference proteome</keyword>
<keyword evidence="4" id="KW-0879">Wnt signaling pathway</keyword>
<keyword evidence="8" id="KW-0458">Lysosome</keyword>
<dbReference type="InterPro" id="IPR001202">
    <property type="entry name" value="WW_dom"/>
</dbReference>
<accession>A0A9P0FA92</accession>
<dbReference type="GO" id="GO:0006915">
    <property type="term" value="P:apoptotic process"/>
    <property type="evidence" value="ECO:0007669"/>
    <property type="project" value="UniProtKB-KW"/>
</dbReference>
<keyword evidence="6" id="KW-0560">Oxidoreductase</keyword>
<dbReference type="Gene3D" id="2.20.70.10">
    <property type="match status" value="2"/>
</dbReference>
<dbReference type="SUPFAM" id="SSF51735">
    <property type="entry name" value="NAD(P)-binding Rossmann-fold domains"/>
    <property type="match status" value="1"/>
</dbReference>
<evidence type="ECO:0000313" key="11">
    <source>
        <dbReference type="Proteomes" id="UP001152759"/>
    </source>
</evidence>
<dbReference type="Pfam" id="PF00397">
    <property type="entry name" value="WW"/>
    <property type="match status" value="1"/>
</dbReference>
<dbReference type="PROSITE" id="PS50020">
    <property type="entry name" value="WW_DOMAIN_2"/>
    <property type="match status" value="2"/>
</dbReference>
<dbReference type="Pfam" id="PF00106">
    <property type="entry name" value="adh_short"/>
    <property type="match status" value="1"/>
</dbReference>
<dbReference type="InterPro" id="IPR002347">
    <property type="entry name" value="SDR_fam"/>
</dbReference>
<dbReference type="GO" id="GO:0016491">
    <property type="term" value="F:oxidoreductase activity"/>
    <property type="evidence" value="ECO:0007669"/>
    <property type="project" value="UniProtKB-KW"/>
</dbReference>
<dbReference type="InterPro" id="IPR036020">
    <property type="entry name" value="WW_dom_sf"/>
</dbReference>
<dbReference type="GO" id="GO:0016055">
    <property type="term" value="P:Wnt signaling pathway"/>
    <property type="evidence" value="ECO:0007669"/>
    <property type="project" value="UniProtKB-KW"/>
</dbReference>
<feature type="domain" description="WW" evidence="9">
    <location>
        <begin position="12"/>
        <end position="45"/>
    </location>
</feature>
<evidence type="ECO:0000256" key="1">
    <source>
        <dbReference type="ARBA" id="ARBA00004371"/>
    </source>
</evidence>
<dbReference type="SUPFAM" id="SSF51045">
    <property type="entry name" value="WW domain"/>
    <property type="match status" value="2"/>
</dbReference>
<keyword evidence="7" id="KW-0333">Golgi apparatus</keyword>
<dbReference type="InterPro" id="IPR036291">
    <property type="entry name" value="NAD(P)-bd_dom_sf"/>
</dbReference>
<evidence type="ECO:0000256" key="6">
    <source>
        <dbReference type="ARBA" id="ARBA00023002"/>
    </source>
</evidence>
<dbReference type="FunFam" id="3.40.50.720:FF:000353">
    <property type="entry name" value="WW domain-containing oxidoreductase"/>
    <property type="match status" value="1"/>
</dbReference>
<evidence type="ECO:0000313" key="10">
    <source>
        <dbReference type="EMBL" id="CAH0394896.1"/>
    </source>
</evidence>
<dbReference type="GO" id="GO:0005794">
    <property type="term" value="C:Golgi apparatus"/>
    <property type="evidence" value="ECO:0007669"/>
    <property type="project" value="UniProtKB-SubCell"/>
</dbReference>
<comment type="subcellular location">
    <subcellularLocation>
        <location evidence="2">Golgi apparatus</location>
    </subcellularLocation>
    <subcellularLocation>
        <location evidence="1">Lysosome</location>
    </subcellularLocation>
</comment>
<evidence type="ECO:0000259" key="9">
    <source>
        <dbReference type="PROSITE" id="PS50020"/>
    </source>
</evidence>
<dbReference type="KEGG" id="btab:109038759"/>
<dbReference type="PANTHER" id="PTHR43157">
    <property type="entry name" value="PHOSPHATIDYLINOSITOL-GLYCAN BIOSYNTHESIS CLASS F PROTEIN-RELATED"/>
    <property type="match status" value="1"/>
</dbReference>
<evidence type="ECO:0000256" key="7">
    <source>
        <dbReference type="ARBA" id="ARBA00023034"/>
    </source>
</evidence>
<reference evidence="10" key="1">
    <citation type="submission" date="2021-12" db="EMBL/GenBank/DDBJ databases">
        <authorList>
            <person name="King R."/>
        </authorList>
    </citation>
    <scope>NUCLEOTIDE SEQUENCE</scope>
</reference>